<dbReference type="PANTHER" id="PTHR21666:SF270">
    <property type="entry name" value="MUREIN HYDROLASE ACTIVATOR ENVC"/>
    <property type="match status" value="1"/>
</dbReference>
<evidence type="ECO:0000259" key="2">
    <source>
        <dbReference type="Pfam" id="PF01551"/>
    </source>
</evidence>
<reference evidence="3 4" key="1">
    <citation type="submission" date="2018-02" db="EMBL/GenBank/DDBJ databases">
        <title>Genomic Encyclopedia of Archaeal and Bacterial Type Strains, Phase II (KMG-II): from individual species to whole genera.</title>
        <authorList>
            <person name="Goeker M."/>
        </authorList>
    </citation>
    <scope>NUCLEOTIDE SEQUENCE [LARGE SCALE GENOMIC DNA]</scope>
    <source>
        <strain evidence="3 4">DSM 21165</strain>
    </source>
</reference>
<dbReference type="InterPro" id="IPR016047">
    <property type="entry name" value="M23ase_b-sheet_dom"/>
</dbReference>
<dbReference type="EMBL" id="PVEO01000009">
    <property type="protein sequence ID" value="PQV46534.1"/>
    <property type="molecule type" value="Genomic_DNA"/>
</dbReference>
<comment type="caution">
    <text evidence="3">The sequence shown here is derived from an EMBL/GenBank/DDBJ whole genome shotgun (WGS) entry which is preliminary data.</text>
</comment>
<proteinExistence type="predicted"/>
<accession>A0A362WXM9</accession>
<dbReference type="InterPro" id="IPR011055">
    <property type="entry name" value="Dup_hybrid_motif"/>
</dbReference>
<dbReference type="Gene3D" id="2.70.70.10">
    <property type="entry name" value="Glucose Permease (Domain IIA)"/>
    <property type="match status" value="1"/>
</dbReference>
<dbReference type="SUPFAM" id="SSF51261">
    <property type="entry name" value="Duplicated hybrid motif"/>
    <property type="match status" value="1"/>
</dbReference>
<evidence type="ECO:0000313" key="3">
    <source>
        <dbReference type="EMBL" id="PQV46534.1"/>
    </source>
</evidence>
<dbReference type="Proteomes" id="UP000251545">
    <property type="component" value="Unassembled WGS sequence"/>
</dbReference>
<feature type="domain" description="M23ase beta-sheet core" evidence="2">
    <location>
        <begin position="142"/>
        <end position="239"/>
    </location>
</feature>
<dbReference type="AlphaFoldDB" id="A0A362WXM9"/>
<dbReference type="CDD" id="cd12797">
    <property type="entry name" value="M23_peptidase"/>
    <property type="match status" value="1"/>
</dbReference>
<name>A0A362WXM9_9FLAO</name>
<dbReference type="GO" id="GO:0004222">
    <property type="term" value="F:metalloendopeptidase activity"/>
    <property type="evidence" value="ECO:0007669"/>
    <property type="project" value="TreeGrafter"/>
</dbReference>
<gene>
    <name evidence="3" type="ORF">CLV33_10931</name>
</gene>
<protein>
    <submittedName>
        <fullName evidence="3">Peptidase M23-like protein</fullName>
    </submittedName>
</protein>
<keyword evidence="1" id="KW-0732">Signal</keyword>
<evidence type="ECO:0000256" key="1">
    <source>
        <dbReference type="SAM" id="SignalP"/>
    </source>
</evidence>
<sequence length="268" mass="30388">MILRLSLVVIIIMCASCSKTANNKGNIVFELSNDSLKVVYKNPFLCPAFTKVKNIKNGDESYVQSKPKETSLVMSFKKDHMDTTTILNTYKFTHYYGFYEANKQAYDTLFNYALPFSRGKQYKIIQGYNGDFTHNTNFSRYTLDFNLKIGDTINASRDGVVIKIIEQHNKQGTTKKYRPYGNHIIIYHKDNTFAQYVHLKQYGSLVKVGDSVKTNQPIALSGFTGLTTIPHLHFGVFKATTNGFVSIPILLDSIPGKKYTKNKIAVND</sequence>
<dbReference type="PANTHER" id="PTHR21666">
    <property type="entry name" value="PEPTIDASE-RELATED"/>
    <property type="match status" value="1"/>
</dbReference>
<feature type="chain" id="PRO_5016718299" evidence="1">
    <location>
        <begin position="22"/>
        <end position="268"/>
    </location>
</feature>
<dbReference type="Pfam" id="PF01551">
    <property type="entry name" value="Peptidase_M23"/>
    <property type="match status" value="1"/>
</dbReference>
<dbReference type="InterPro" id="IPR050570">
    <property type="entry name" value="Cell_wall_metabolism_enzyme"/>
</dbReference>
<organism evidence="3 4">
    <name type="scientific">Jejuia pallidilutea</name>
    <dbReference type="NCBI Taxonomy" id="504487"/>
    <lineage>
        <taxon>Bacteria</taxon>
        <taxon>Pseudomonadati</taxon>
        <taxon>Bacteroidota</taxon>
        <taxon>Flavobacteriia</taxon>
        <taxon>Flavobacteriales</taxon>
        <taxon>Flavobacteriaceae</taxon>
        <taxon>Jejuia</taxon>
    </lineage>
</organism>
<evidence type="ECO:0000313" key="4">
    <source>
        <dbReference type="Proteomes" id="UP000251545"/>
    </source>
</evidence>
<feature type="signal peptide" evidence="1">
    <location>
        <begin position="1"/>
        <end position="21"/>
    </location>
</feature>